<dbReference type="InterPro" id="IPR010869">
    <property type="entry name" value="DUF1501"/>
</dbReference>
<proteinExistence type="predicted"/>
<evidence type="ECO:0000313" key="1">
    <source>
        <dbReference type="EMBL" id="CAB4568288.1"/>
    </source>
</evidence>
<accession>A0A6J6E4E3</accession>
<dbReference type="AlphaFoldDB" id="A0A6J6E4E3"/>
<dbReference type="Pfam" id="PF07394">
    <property type="entry name" value="DUF1501"/>
    <property type="match status" value="1"/>
</dbReference>
<organism evidence="1">
    <name type="scientific">freshwater metagenome</name>
    <dbReference type="NCBI Taxonomy" id="449393"/>
    <lineage>
        <taxon>unclassified sequences</taxon>
        <taxon>metagenomes</taxon>
        <taxon>ecological metagenomes</taxon>
    </lineage>
</organism>
<dbReference type="EMBL" id="CAEZSR010000084">
    <property type="protein sequence ID" value="CAB4568288.1"/>
    <property type="molecule type" value="Genomic_DNA"/>
</dbReference>
<dbReference type="InterPro" id="IPR006311">
    <property type="entry name" value="TAT_signal"/>
</dbReference>
<protein>
    <submittedName>
        <fullName evidence="1">Unannotated protein</fullName>
    </submittedName>
</protein>
<reference evidence="1" key="1">
    <citation type="submission" date="2020-05" db="EMBL/GenBank/DDBJ databases">
        <authorList>
            <person name="Chiriac C."/>
            <person name="Salcher M."/>
            <person name="Ghai R."/>
            <person name="Kavagutti S V."/>
        </authorList>
    </citation>
    <scope>NUCLEOTIDE SEQUENCE</scope>
</reference>
<sequence>MLDPDISTADAKRLLSLPTGSHGGPDDGLDVVGPDGWTRRGFLQAVGVGLGGGLVAGSLGESLIPGDVRDAYAGPPLGANEGVLVNIVLYGGNDGLNTVVPYTDGNYYSQRSNVAIPQNQVRQINGQIGLHPELDHLHSLYQQGQVAIVQGVGYPNPDLSHFTSMAIWMGARFGPGAPTSGWIGRWLDGLPADRAILGAATIDSSVALHLQGVQRRGVGISPWGDMFGVSTEGYDVRMYAGLGAMATAAGRGQWHDQFASTMRTQLELATEVAPAFASGLPTGGLTRKMTIAARMINADIGMRIVDVGLDGFDTHDDQVPDNHARLLRELDDAIAAFYAVLSPSLRDRVTIMTMSEFGRTSWSNQSRGTDHGTSAPLFVIGSRVKGGLYGQAAPLAGLRRWDRMASYVDFRWVIGSVLDGWMGGGGSTIVQGNFTNLGLFHSGPGAPPTSTPIPPIVTVPPAPASGFVPTAPVRVFDTRDGTGGRTSPLAAGETWRFQIAGVNGVPADAVAVAINLTAVGATMPTFVTVHPSGGDRPVASNLNPVPGVATPNLVIARVGTGGSIDLFNNAGYVHLLADVVGWFVTSGDVGMSALAPARLLDTRDGGVPLGPGQTIELQVGGRGGVPADAAAVVLNVTATEPTGESYLTVWPTGQGRPLASSVNMVRGQTVPNLVLAKLGDGGRVNIYNHSGSAHVVVDVLGCFGSGVSSRFVAVSPQRVLDTREGMGAPAVPLASGAMTLALAGRSGVPATGASAVLLNVTAVTPSAPTYVTVYPTGIDRPTASNLNAGAGQVVPNMVVARLGADGCVHLFSNAGTVDLVADVMGWFTT</sequence>
<name>A0A6J6E4E3_9ZZZZ</name>
<gene>
    <name evidence="1" type="ORF">UFOPK1493_02227</name>
</gene>
<dbReference type="PANTHER" id="PTHR43737:SF1">
    <property type="entry name" value="DUF1501 DOMAIN-CONTAINING PROTEIN"/>
    <property type="match status" value="1"/>
</dbReference>
<dbReference type="PROSITE" id="PS51318">
    <property type="entry name" value="TAT"/>
    <property type="match status" value="1"/>
</dbReference>
<dbReference type="PANTHER" id="PTHR43737">
    <property type="entry name" value="BLL7424 PROTEIN"/>
    <property type="match status" value="1"/>
</dbReference>